<dbReference type="Gene3D" id="2.130.10.10">
    <property type="entry name" value="YVTN repeat-like/Quinoprotein amine dehydrogenase"/>
    <property type="match status" value="2"/>
</dbReference>
<evidence type="ECO:0000256" key="4">
    <source>
        <dbReference type="ARBA" id="ARBA00022448"/>
    </source>
</evidence>
<dbReference type="InterPro" id="IPR015943">
    <property type="entry name" value="WD40/YVTN_repeat-like_dom_sf"/>
</dbReference>
<evidence type="ECO:0000256" key="2">
    <source>
        <dbReference type="ARBA" id="ARBA00004496"/>
    </source>
</evidence>
<feature type="domain" description="V-SNARE coiled-coil homology" evidence="16">
    <location>
        <begin position="1060"/>
        <end position="1120"/>
    </location>
</feature>
<feature type="region of interest" description="Disordered" evidence="15">
    <location>
        <begin position="639"/>
        <end position="711"/>
    </location>
</feature>
<dbReference type="InterPro" id="IPR000664">
    <property type="entry name" value="Lethal2_giant"/>
</dbReference>
<evidence type="ECO:0000256" key="5">
    <source>
        <dbReference type="ARBA" id="ARBA00022475"/>
    </source>
</evidence>
<feature type="compositionally biased region" description="Basic and acidic residues" evidence="15">
    <location>
        <begin position="686"/>
        <end position="700"/>
    </location>
</feature>
<dbReference type="GO" id="GO:0006887">
    <property type="term" value="P:exocytosis"/>
    <property type="evidence" value="ECO:0007669"/>
    <property type="project" value="UniProtKB-KW"/>
</dbReference>
<accession>A0A8I6TK98</accession>
<dbReference type="SMART" id="SM00320">
    <property type="entry name" value="WD40"/>
    <property type="match status" value="7"/>
</dbReference>
<evidence type="ECO:0000256" key="9">
    <source>
        <dbReference type="ARBA" id="ARBA00022737"/>
    </source>
</evidence>
<dbReference type="FunFam" id="2.130.10.10:FF:000521">
    <property type="entry name" value="syntaxin-binding protein 5-like isoform X1"/>
    <property type="match status" value="1"/>
</dbReference>
<dbReference type="PANTHER" id="PTHR10241">
    <property type="entry name" value="LETHAL 2 GIANT LARVAE PROTEIN"/>
    <property type="match status" value="1"/>
</dbReference>
<dbReference type="Pfam" id="PF08366">
    <property type="entry name" value="LLGL"/>
    <property type="match status" value="1"/>
</dbReference>
<dbReference type="AlphaFoldDB" id="A0A8I6TK98"/>
<evidence type="ECO:0000256" key="7">
    <source>
        <dbReference type="ARBA" id="ARBA00022490"/>
    </source>
</evidence>
<dbReference type="SUPFAM" id="SSF50978">
    <property type="entry name" value="WD40 repeat-like"/>
    <property type="match status" value="1"/>
</dbReference>
<dbReference type="RefSeq" id="XP_014259435.1">
    <property type="nucleotide sequence ID" value="XM_014403949.2"/>
</dbReference>
<keyword evidence="12" id="KW-0472">Membrane</keyword>
<dbReference type="GO" id="GO:0019905">
    <property type="term" value="F:syntaxin binding"/>
    <property type="evidence" value="ECO:0007669"/>
    <property type="project" value="TreeGrafter"/>
</dbReference>
<dbReference type="GO" id="GO:0045159">
    <property type="term" value="F:myosin II binding"/>
    <property type="evidence" value="ECO:0007669"/>
    <property type="project" value="TreeGrafter"/>
</dbReference>
<protein>
    <recommendedName>
        <fullName evidence="13">Syntaxin-binding protein 5-like</fullName>
    </recommendedName>
</protein>
<keyword evidence="5" id="KW-1003">Cell membrane</keyword>
<evidence type="ECO:0000256" key="13">
    <source>
        <dbReference type="ARBA" id="ARBA00067543"/>
    </source>
</evidence>
<proteinExistence type="inferred from homology"/>
<dbReference type="GO" id="GO:0031201">
    <property type="term" value="C:SNARE complex"/>
    <property type="evidence" value="ECO:0007669"/>
    <property type="project" value="TreeGrafter"/>
</dbReference>
<dbReference type="PANTHER" id="PTHR10241:SF25">
    <property type="entry name" value="TOMOSYN, ISOFORM C"/>
    <property type="match status" value="1"/>
</dbReference>
<evidence type="ECO:0000256" key="1">
    <source>
        <dbReference type="ARBA" id="ARBA00004202"/>
    </source>
</evidence>
<evidence type="ECO:0000256" key="14">
    <source>
        <dbReference type="PROSITE-ProRule" id="PRU00290"/>
    </source>
</evidence>
<evidence type="ECO:0000259" key="16">
    <source>
        <dbReference type="PROSITE" id="PS50892"/>
    </source>
</evidence>
<evidence type="ECO:0000256" key="12">
    <source>
        <dbReference type="ARBA" id="ARBA00023136"/>
    </source>
</evidence>
<evidence type="ECO:0000256" key="15">
    <source>
        <dbReference type="SAM" id="MobiDB-lite"/>
    </source>
</evidence>
<dbReference type="GO" id="GO:0006893">
    <property type="term" value="P:Golgi to plasma membrane transport"/>
    <property type="evidence" value="ECO:0007669"/>
    <property type="project" value="TreeGrafter"/>
</dbReference>
<keyword evidence="6" id="KW-0268">Exocytosis</keyword>
<keyword evidence="4" id="KW-0813">Transport</keyword>
<keyword evidence="10" id="KW-0653">Protein transport</keyword>
<dbReference type="GeneID" id="106672482"/>
<evidence type="ECO:0000256" key="11">
    <source>
        <dbReference type="ARBA" id="ARBA00023054"/>
    </source>
</evidence>
<dbReference type="InterPro" id="IPR001680">
    <property type="entry name" value="WD40_rpt"/>
</dbReference>
<dbReference type="GO" id="GO:0005096">
    <property type="term" value="F:GTPase activator activity"/>
    <property type="evidence" value="ECO:0007669"/>
    <property type="project" value="TreeGrafter"/>
</dbReference>
<keyword evidence="8" id="KW-0853">WD repeat</keyword>
<evidence type="ECO:0000313" key="18">
    <source>
        <dbReference type="Proteomes" id="UP000494040"/>
    </source>
</evidence>
<dbReference type="PRINTS" id="PR00962">
    <property type="entry name" value="LETHAL2GIANT"/>
</dbReference>
<evidence type="ECO:0000256" key="8">
    <source>
        <dbReference type="ARBA" id="ARBA00022574"/>
    </source>
</evidence>
<reference evidence="17" key="1">
    <citation type="submission" date="2022-01" db="UniProtKB">
        <authorList>
            <consortium name="EnsemblMetazoa"/>
        </authorList>
    </citation>
    <scope>IDENTIFICATION</scope>
</reference>
<dbReference type="CTD" id="32217"/>
<dbReference type="PROSITE" id="PS50892">
    <property type="entry name" value="V_SNARE"/>
    <property type="match status" value="1"/>
</dbReference>
<evidence type="ECO:0000256" key="6">
    <source>
        <dbReference type="ARBA" id="ARBA00022483"/>
    </source>
</evidence>
<keyword evidence="18" id="KW-1185">Reference proteome</keyword>
<keyword evidence="7" id="KW-0963">Cytoplasm</keyword>
<dbReference type="EnsemblMetazoa" id="XM_014403949.2">
    <property type="protein sequence ID" value="XP_014259435.1"/>
    <property type="gene ID" value="LOC106672482"/>
</dbReference>
<evidence type="ECO:0000313" key="17">
    <source>
        <dbReference type="EnsemblMetazoa" id="XP_014259435.1"/>
    </source>
</evidence>
<dbReference type="Proteomes" id="UP000494040">
    <property type="component" value="Unassembled WGS sequence"/>
</dbReference>
<dbReference type="InterPro" id="IPR036322">
    <property type="entry name" value="WD40_repeat_dom_sf"/>
</dbReference>
<comment type="subcellular location">
    <subcellularLocation>
        <location evidence="1">Cell membrane</location>
        <topology evidence="1">Peripheral membrane protein</topology>
    </subcellularLocation>
    <subcellularLocation>
        <location evidence="2">Cytoplasm</location>
    </subcellularLocation>
</comment>
<dbReference type="GO" id="GO:0005886">
    <property type="term" value="C:plasma membrane"/>
    <property type="evidence" value="ECO:0007669"/>
    <property type="project" value="UniProtKB-SubCell"/>
</dbReference>
<dbReference type="CDD" id="cd15873">
    <property type="entry name" value="R-SNARE_STXBP5_6"/>
    <property type="match status" value="1"/>
</dbReference>
<evidence type="ECO:0000256" key="3">
    <source>
        <dbReference type="ARBA" id="ARBA00008070"/>
    </source>
</evidence>
<sequence length="1125" mass="124405">MKKFTFKGVLDGLRSSVSQQPRNDQEIVETLRPENFQVAKTFRHGFPNQPTAVAFDPIQRLLAIGSKNGSLRILGRFGVDCHVFHEGEVGIIQIVFLVNEGALITATTDDSVHLWNFRQKRPDLVHSLQFQRERITCIHLPLHSKWLYVGSERGNIHVVNIESFQLSGYVINWNKAIEVSRKTHPGAVVHLSDNPLDSSKLLIAFESGQLVLWDLRMKVAEARWQSSEPLKSVIWHHDGKQFMTSHTDGTLQTWNIRQFGKPVNILQPHAKIGKDGKPESCKAIQKVEWKAARSGETFVIFCGGLTYDKAGRSPSITIMHGKATTVLEMEHNVIDFITLCESPYASDIPEPYAIVVVLQNDLVVIDLLSPGFPCFESPHPMDVHECPVTCCTYLADCPSDLIPAFYSIGSRSSKRTGFSDKEWPLAGGEWTTPPCSYSEIIITGHADGSIKFWDASCGTLQVLYKVKTNKVFERPQSKSQDGNDDDPFAIQLLSLCPESRKLCIAGAAGYVILFKFKKQESSSETAVLDIPIVYEAFDELECSPETDYSRSNLNKIDSGDNKIFGADTGTPIKVKPGLQKKPPGFQATLVCISPAPITSLGINSSYGLMAYGTDTGAVVVDIVHKICLLNVATPDLYGGADPYQRVPKSPKRSQPPDSDPDRCRSPSIDQLNGVSGGGSAGSPARQGREVRRSRSQDKLDSSFSRSRSSSMSSLENISSEAVQCITFADSYTKKSDPSTFPTLWFGTSLGSVLTVMLNVPSSDIRLTHPVAVGPFGTMFRLKGSILTMSFLDCNGALIPYTFESWKDESKEKQSREYIYSFYSFQTFYFKFCFVSGSSRANSNSRMSPPGTAIGEVSSCDRQFVVIVSEKQAIVAALPSHNIVYKQQITETDFVVKAEIISLKESVCLVCYISNGHIVAYSLPSLRTLIDTDFLPLADLSFQTRKPGIVDPMLSIWGQQMFVNEDTDQIARTFSFSNHGNGLYLCSPTEIQKFSVSADFCSSLSEMVGELFLPHDMPEPPKESFFKGLFGGGARSLDREELFGEASSGKASRTIAKHIPGIAGLDSNSQKACGEIAKAHQMVVERGEKLSQLEERTARMMNEAETFQSSAHGLMLKYKDKKWYQI</sequence>
<dbReference type="InterPro" id="IPR042855">
    <property type="entry name" value="V_SNARE_CC"/>
</dbReference>
<dbReference type="Gene3D" id="1.20.5.110">
    <property type="match status" value="1"/>
</dbReference>
<dbReference type="FunFam" id="1.20.5.110:FF:000001">
    <property type="entry name" value="syntaxin-binding protein 5 isoform X1"/>
    <property type="match status" value="1"/>
</dbReference>
<feature type="compositionally biased region" description="Low complexity" evidence="15">
    <location>
        <begin position="701"/>
        <end position="711"/>
    </location>
</feature>
<organism evidence="17 18">
    <name type="scientific">Cimex lectularius</name>
    <name type="common">Bed bug</name>
    <name type="synonym">Acanthia lectularia</name>
    <dbReference type="NCBI Taxonomy" id="79782"/>
    <lineage>
        <taxon>Eukaryota</taxon>
        <taxon>Metazoa</taxon>
        <taxon>Ecdysozoa</taxon>
        <taxon>Arthropoda</taxon>
        <taxon>Hexapoda</taxon>
        <taxon>Insecta</taxon>
        <taxon>Pterygota</taxon>
        <taxon>Neoptera</taxon>
        <taxon>Paraneoptera</taxon>
        <taxon>Hemiptera</taxon>
        <taxon>Heteroptera</taxon>
        <taxon>Panheteroptera</taxon>
        <taxon>Cimicomorpha</taxon>
        <taxon>Cimicidae</taxon>
        <taxon>Cimex</taxon>
    </lineage>
</organism>
<dbReference type="InterPro" id="IPR013577">
    <property type="entry name" value="LLGL2"/>
</dbReference>
<evidence type="ECO:0000256" key="10">
    <source>
        <dbReference type="ARBA" id="ARBA00022927"/>
    </source>
</evidence>
<dbReference type="SUPFAM" id="SSF58038">
    <property type="entry name" value="SNARE fusion complex"/>
    <property type="match status" value="1"/>
</dbReference>
<dbReference type="OrthoDB" id="19944at2759"/>
<dbReference type="GO" id="GO:0015031">
    <property type="term" value="P:protein transport"/>
    <property type="evidence" value="ECO:0007669"/>
    <property type="project" value="UniProtKB-KW"/>
</dbReference>
<keyword evidence="9" id="KW-0677">Repeat</keyword>
<keyword evidence="11 14" id="KW-0175">Coiled coil</keyword>
<comment type="similarity">
    <text evidence="3">Belongs to the WD repeat L(2)GL family.</text>
</comment>
<name>A0A8I6TK98_CIMLE</name>